<dbReference type="PANTHER" id="PTHR36733">
    <property type="entry name" value="CELL WALL PROTEIN-RELATED"/>
    <property type="match status" value="1"/>
</dbReference>
<name>A0ABQ9MDH5_HEVBR</name>
<dbReference type="PANTHER" id="PTHR36733:SF1">
    <property type="entry name" value="CELL WALL PROTEIN-RELATED"/>
    <property type="match status" value="1"/>
</dbReference>
<comment type="caution">
    <text evidence="2">The sequence shown here is derived from an EMBL/GenBank/DDBJ whole genome shotgun (WGS) entry which is preliminary data.</text>
</comment>
<organism evidence="2 3">
    <name type="scientific">Hevea brasiliensis</name>
    <name type="common">Para rubber tree</name>
    <name type="synonym">Siphonia brasiliensis</name>
    <dbReference type="NCBI Taxonomy" id="3981"/>
    <lineage>
        <taxon>Eukaryota</taxon>
        <taxon>Viridiplantae</taxon>
        <taxon>Streptophyta</taxon>
        <taxon>Embryophyta</taxon>
        <taxon>Tracheophyta</taxon>
        <taxon>Spermatophyta</taxon>
        <taxon>Magnoliopsida</taxon>
        <taxon>eudicotyledons</taxon>
        <taxon>Gunneridae</taxon>
        <taxon>Pentapetalae</taxon>
        <taxon>rosids</taxon>
        <taxon>fabids</taxon>
        <taxon>Malpighiales</taxon>
        <taxon>Euphorbiaceae</taxon>
        <taxon>Crotonoideae</taxon>
        <taxon>Micrandreae</taxon>
        <taxon>Hevea</taxon>
    </lineage>
</organism>
<accession>A0ABQ9MDH5</accession>
<keyword evidence="1" id="KW-0472">Membrane</keyword>
<dbReference type="Proteomes" id="UP001174677">
    <property type="component" value="Chromosome 7"/>
</dbReference>
<feature type="transmembrane region" description="Helical" evidence="1">
    <location>
        <begin position="44"/>
        <end position="66"/>
    </location>
</feature>
<reference evidence="2" key="1">
    <citation type="journal article" date="2023" name="Plant Biotechnol. J.">
        <title>Chromosome-level wild Hevea brasiliensis genome provides new tools for genomic-assisted breeding and valuable loci to elevate rubber yield.</title>
        <authorList>
            <person name="Cheng H."/>
            <person name="Song X."/>
            <person name="Hu Y."/>
            <person name="Wu T."/>
            <person name="Yang Q."/>
            <person name="An Z."/>
            <person name="Feng S."/>
            <person name="Deng Z."/>
            <person name="Wu W."/>
            <person name="Zeng X."/>
            <person name="Tu M."/>
            <person name="Wang X."/>
            <person name="Huang H."/>
        </authorList>
    </citation>
    <scope>NUCLEOTIDE SEQUENCE</scope>
    <source>
        <strain evidence="2">MT/VB/25A 57/8</strain>
    </source>
</reference>
<keyword evidence="1" id="KW-0812">Transmembrane</keyword>
<keyword evidence="3" id="KW-1185">Reference proteome</keyword>
<proteinExistence type="predicted"/>
<keyword evidence="1" id="KW-1133">Transmembrane helix</keyword>
<dbReference type="EMBL" id="JARPOI010000007">
    <property type="protein sequence ID" value="KAJ9177066.1"/>
    <property type="molecule type" value="Genomic_DNA"/>
</dbReference>
<dbReference type="InterPro" id="IPR034565">
    <property type="entry name" value="Put_cell_wall"/>
</dbReference>
<evidence type="ECO:0000256" key="1">
    <source>
        <dbReference type="SAM" id="Phobius"/>
    </source>
</evidence>
<sequence>MQPANSNYYYYIFFITLVSPKAQNSRDVPKAQNSRDVEVKQPEFLFKSLIIVSPNLLTIVFLIPGIGRVLVPPPFRVPSYDPYTGTGGYLPCGDDIPVPNPGRVGSVSAVANP</sequence>
<gene>
    <name evidence="2" type="ORF">P3X46_012319</name>
</gene>
<evidence type="ECO:0000313" key="2">
    <source>
        <dbReference type="EMBL" id="KAJ9177066.1"/>
    </source>
</evidence>
<evidence type="ECO:0008006" key="4">
    <source>
        <dbReference type="Google" id="ProtNLM"/>
    </source>
</evidence>
<evidence type="ECO:0000313" key="3">
    <source>
        <dbReference type="Proteomes" id="UP001174677"/>
    </source>
</evidence>
<protein>
    <recommendedName>
        <fullName evidence="4">Transmembrane protein</fullName>
    </recommendedName>
</protein>